<dbReference type="RefSeq" id="WP_169363652.1">
    <property type="nucleotide sequence ID" value="NZ_JAAVJL010000001.1"/>
</dbReference>
<keyword evidence="5 12" id="KW-1133">Transmembrane helix</keyword>
<keyword evidence="17" id="KW-1185">Reference proteome</keyword>
<dbReference type="SUPFAM" id="SSF103190">
    <property type="entry name" value="Sensory domain-like"/>
    <property type="match status" value="1"/>
</dbReference>
<dbReference type="Proteomes" id="UP000738376">
    <property type="component" value="Unassembled WGS sequence"/>
</dbReference>
<dbReference type="Gene3D" id="6.10.340.10">
    <property type="match status" value="1"/>
</dbReference>
<reference evidence="16 17" key="1">
    <citation type="submission" date="2020-03" db="EMBL/GenBank/DDBJ databases">
        <title>Draft Genome Sequence of 2-Methylisoborneol Producing Pseudanabaena yagii Strain GIHE-NHR1 Isolated from North Han River in South Korea.</title>
        <authorList>
            <person name="Jeong J."/>
        </authorList>
    </citation>
    <scope>NUCLEOTIDE SEQUENCE [LARGE SCALE GENOMIC DNA]</scope>
    <source>
        <strain evidence="16 17">GIHE-NHR1</strain>
    </source>
</reference>
<dbReference type="SMART" id="SM00304">
    <property type="entry name" value="HAMP"/>
    <property type="match status" value="2"/>
</dbReference>
<dbReference type="PROSITE" id="PS50885">
    <property type="entry name" value="HAMP"/>
    <property type="match status" value="2"/>
</dbReference>
<feature type="compositionally biased region" description="Low complexity" evidence="11">
    <location>
        <begin position="15"/>
        <end position="38"/>
    </location>
</feature>
<feature type="coiled-coil region" evidence="10">
    <location>
        <begin position="604"/>
        <end position="631"/>
    </location>
</feature>
<proteinExistence type="inferred from homology"/>
<feature type="domain" description="HAMP" evidence="15">
    <location>
        <begin position="379"/>
        <end position="431"/>
    </location>
</feature>
<dbReference type="PRINTS" id="PR00260">
    <property type="entry name" value="CHEMTRNSDUCR"/>
</dbReference>
<dbReference type="InterPro" id="IPR003018">
    <property type="entry name" value="GAF"/>
</dbReference>
<dbReference type="CDD" id="cd06225">
    <property type="entry name" value="HAMP"/>
    <property type="match status" value="1"/>
</dbReference>
<evidence type="ECO:0000256" key="8">
    <source>
        <dbReference type="ARBA" id="ARBA00029447"/>
    </source>
</evidence>
<accession>A0ABX1LU36</accession>
<comment type="caution">
    <text evidence="16">The sequence shown here is derived from an EMBL/GenBank/DDBJ whole genome shotgun (WGS) entry which is preliminary data.</text>
</comment>
<evidence type="ECO:0000256" key="10">
    <source>
        <dbReference type="SAM" id="Coils"/>
    </source>
</evidence>
<dbReference type="SUPFAM" id="SSF158472">
    <property type="entry name" value="HAMP domain-like"/>
    <property type="match status" value="1"/>
</dbReference>
<evidence type="ECO:0000256" key="1">
    <source>
        <dbReference type="ARBA" id="ARBA00004651"/>
    </source>
</evidence>
<gene>
    <name evidence="16" type="ORF">HC246_12385</name>
</gene>
<evidence type="ECO:0000259" key="15">
    <source>
        <dbReference type="PROSITE" id="PS50885"/>
    </source>
</evidence>
<keyword evidence="7 9" id="KW-0807">Transducer</keyword>
<name>A0ABX1LU36_9CYAN</name>
<comment type="subcellular location">
    <subcellularLocation>
        <location evidence="1">Cell membrane</location>
        <topology evidence="1">Multi-pass membrane protein</topology>
    </subcellularLocation>
</comment>
<dbReference type="Gene3D" id="3.30.450.40">
    <property type="match status" value="1"/>
</dbReference>
<feature type="domain" description="Phytochrome chromophore attachment site" evidence="13">
    <location>
        <begin position="454"/>
        <end position="593"/>
    </location>
</feature>
<evidence type="ECO:0000259" key="13">
    <source>
        <dbReference type="PROSITE" id="PS50046"/>
    </source>
</evidence>
<feature type="compositionally biased region" description="Basic and acidic residues" evidence="11">
    <location>
        <begin position="1"/>
        <end position="11"/>
    </location>
</feature>
<evidence type="ECO:0000256" key="4">
    <source>
        <dbReference type="ARBA" id="ARBA00022692"/>
    </source>
</evidence>
<dbReference type="PROSITE" id="PS50111">
    <property type="entry name" value="CHEMOTAXIS_TRANSDUC_2"/>
    <property type="match status" value="1"/>
</dbReference>
<sequence length="950" mass="102650">MVLDSRSRVDGAEVSNGNGTRSTTNATNGSSNGSSNGSYPNIEIITPPPPASVPIAPRVSQNPIGRWWEKLGLRTKATLIAVSTITIPLILVGGFTSIYVGQNLTQTTKQKEAKNATDMSYRVAYFMRERYGDIQILSKTSFLTNPKVTAATSLQERQAVFNDYIKSYLVYDSIAAFDLNGDVIVQSQGDALSNHKDRVYFQEVLKTNAPVISQPELSKSSGKVVIHIAAPIKEATTGKTIGVIRSRMPAEYLDTLVKDYGVGGDQYHLIESDGKFFVALEKEQIGRDLKADFPLLTPLIEKRESGSATAIDNLTNREQFVGYAPLPKLEGLPELKWDAVIAVDTDIVLKPQQQLIFILLAATGVVGALAAILAIVIAQRATKPVIDATAAVVELGKGNLDTRLTVQGQDELAQLGDNINSMAGQLQTFLALQETQARRSQILAEVSRSRDITELEEPLSRYVNEIRQELNSDRIVIYRFVNTGTGSQGIVVAESGLTHLPSAKSAGLNDPCIPKELLDNYKQGQVVQYRDVLNAGFAPAHLELMRKLQIKSNLIVPVVRAGELDSLLIAHSCGQVREWQEPEIKLMQSYAEDIGRALGGLATVEQQRIVAEQERQRSEAIQRELINLLTDVEGAVSGDLTVRAQISAGEIGIVADFFNAIVENLREVVTQVKEATLQVNTSVNTNNESIRTLAKDATLQAEQLDEALQSVEQMTDSIQQVASNARQAADASNVAAATAETGSQAIEQSASSILQLRQTVAETAKKVKRLGEASQQISKVVVLIDQIALKTNMLAVNASIEAARAGEEGRGFAVVAEEVGALAAQSATATKEIARIVESIQQETSEVVESMEASTVQVVEGTNKVEDARKSLSQIVEVARKVNELFQGISSATTSQVQTSQSVKQVMETLSTQSQKSSETSREVAIALQETANVASKLQASVETFKVDAA</sequence>
<dbReference type="Pfam" id="PF00672">
    <property type="entry name" value="HAMP"/>
    <property type="match status" value="1"/>
</dbReference>
<dbReference type="PANTHER" id="PTHR32089:SF114">
    <property type="entry name" value="METHYL-ACCEPTING CHEMOTAXIS PROTEIN MCPB"/>
    <property type="match status" value="1"/>
</dbReference>
<dbReference type="InterPro" id="IPR004089">
    <property type="entry name" value="MCPsignal_dom"/>
</dbReference>
<evidence type="ECO:0000313" key="17">
    <source>
        <dbReference type="Proteomes" id="UP000738376"/>
    </source>
</evidence>
<feature type="transmembrane region" description="Helical" evidence="12">
    <location>
        <begin position="355"/>
        <end position="378"/>
    </location>
</feature>
<keyword evidence="3" id="KW-0145">Chemotaxis</keyword>
<protein>
    <submittedName>
        <fullName evidence="16">HAMP domain-containing protein</fullName>
    </submittedName>
</protein>
<dbReference type="InterPro" id="IPR004090">
    <property type="entry name" value="Chemotax_Me-accpt_rcpt"/>
</dbReference>
<evidence type="ECO:0000313" key="16">
    <source>
        <dbReference type="EMBL" id="NMF58798.1"/>
    </source>
</evidence>
<dbReference type="InterPro" id="IPR029151">
    <property type="entry name" value="Sensor-like_sf"/>
</dbReference>
<comment type="similarity">
    <text evidence="8">Belongs to the methyl-accepting chemotaxis (MCP) protein family.</text>
</comment>
<evidence type="ECO:0000256" key="12">
    <source>
        <dbReference type="SAM" id="Phobius"/>
    </source>
</evidence>
<feature type="coiled-coil region" evidence="10">
    <location>
        <begin position="694"/>
        <end position="724"/>
    </location>
</feature>
<dbReference type="PANTHER" id="PTHR32089">
    <property type="entry name" value="METHYL-ACCEPTING CHEMOTAXIS PROTEIN MCPB"/>
    <property type="match status" value="1"/>
</dbReference>
<evidence type="ECO:0000256" key="7">
    <source>
        <dbReference type="ARBA" id="ARBA00023224"/>
    </source>
</evidence>
<feature type="domain" description="HAMP" evidence="15">
    <location>
        <begin position="619"/>
        <end position="670"/>
    </location>
</feature>
<evidence type="ECO:0000256" key="3">
    <source>
        <dbReference type="ARBA" id="ARBA00022500"/>
    </source>
</evidence>
<dbReference type="EMBL" id="JAAVJL010000001">
    <property type="protein sequence ID" value="NMF58798.1"/>
    <property type="molecule type" value="Genomic_DNA"/>
</dbReference>
<dbReference type="Gene3D" id="3.30.450.20">
    <property type="entry name" value="PAS domain"/>
    <property type="match status" value="1"/>
</dbReference>
<organism evidence="16 17">
    <name type="scientific">Pseudanabaena yagii GIHE-NHR1</name>
    <dbReference type="NCBI Taxonomy" id="2722753"/>
    <lineage>
        <taxon>Bacteria</taxon>
        <taxon>Bacillati</taxon>
        <taxon>Cyanobacteriota</taxon>
        <taxon>Cyanophyceae</taxon>
        <taxon>Pseudanabaenales</taxon>
        <taxon>Pseudanabaenaceae</taxon>
        <taxon>Pseudanabaena</taxon>
        <taxon>Pseudanabaena yagii</taxon>
    </lineage>
</organism>
<evidence type="ECO:0000256" key="9">
    <source>
        <dbReference type="PROSITE-ProRule" id="PRU00284"/>
    </source>
</evidence>
<dbReference type="InterPro" id="IPR029016">
    <property type="entry name" value="GAF-like_dom_sf"/>
</dbReference>
<dbReference type="PROSITE" id="PS50046">
    <property type="entry name" value="PHYTOCHROME_2"/>
    <property type="match status" value="1"/>
</dbReference>
<dbReference type="CDD" id="cd11386">
    <property type="entry name" value="MCP_signal"/>
    <property type="match status" value="1"/>
</dbReference>
<dbReference type="Pfam" id="PF01590">
    <property type="entry name" value="GAF"/>
    <property type="match status" value="1"/>
</dbReference>
<dbReference type="SMART" id="SM00065">
    <property type="entry name" value="GAF"/>
    <property type="match status" value="1"/>
</dbReference>
<dbReference type="Gene3D" id="1.10.287.950">
    <property type="entry name" value="Methyl-accepting chemotaxis protein"/>
    <property type="match status" value="1"/>
</dbReference>
<dbReference type="SMART" id="SM00283">
    <property type="entry name" value="MA"/>
    <property type="match status" value="1"/>
</dbReference>
<dbReference type="InterPro" id="IPR033479">
    <property type="entry name" value="dCache_1"/>
</dbReference>
<keyword evidence="6 12" id="KW-0472">Membrane</keyword>
<evidence type="ECO:0000256" key="5">
    <source>
        <dbReference type="ARBA" id="ARBA00022989"/>
    </source>
</evidence>
<feature type="transmembrane region" description="Helical" evidence="12">
    <location>
        <begin position="77"/>
        <end position="101"/>
    </location>
</feature>
<dbReference type="Pfam" id="PF02743">
    <property type="entry name" value="dCache_1"/>
    <property type="match status" value="1"/>
</dbReference>
<keyword evidence="10" id="KW-0175">Coiled coil</keyword>
<dbReference type="SUPFAM" id="SSF58104">
    <property type="entry name" value="Methyl-accepting chemotaxis protein (MCP) signaling domain"/>
    <property type="match status" value="1"/>
</dbReference>
<evidence type="ECO:0000256" key="11">
    <source>
        <dbReference type="SAM" id="MobiDB-lite"/>
    </source>
</evidence>
<dbReference type="InterPro" id="IPR016132">
    <property type="entry name" value="Phyto_chromo_attachment"/>
</dbReference>
<feature type="region of interest" description="Disordered" evidence="11">
    <location>
        <begin position="1"/>
        <end position="57"/>
    </location>
</feature>
<dbReference type="SUPFAM" id="SSF55781">
    <property type="entry name" value="GAF domain-like"/>
    <property type="match status" value="1"/>
</dbReference>
<keyword evidence="4 12" id="KW-0812">Transmembrane</keyword>
<evidence type="ECO:0000256" key="2">
    <source>
        <dbReference type="ARBA" id="ARBA00022475"/>
    </source>
</evidence>
<dbReference type="Pfam" id="PF00015">
    <property type="entry name" value="MCPsignal"/>
    <property type="match status" value="1"/>
</dbReference>
<evidence type="ECO:0000256" key="6">
    <source>
        <dbReference type="ARBA" id="ARBA00023136"/>
    </source>
</evidence>
<feature type="domain" description="Methyl-accepting transducer" evidence="14">
    <location>
        <begin position="675"/>
        <end position="911"/>
    </location>
</feature>
<dbReference type="InterPro" id="IPR003660">
    <property type="entry name" value="HAMP_dom"/>
</dbReference>
<dbReference type="CDD" id="cd12914">
    <property type="entry name" value="PDC1_DGC_like"/>
    <property type="match status" value="1"/>
</dbReference>
<keyword evidence="2" id="KW-1003">Cell membrane</keyword>
<evidence type="ECO:0000259" key="14">
    <source>
        <dbReference type="PROSITE" id="PS50111"/>
    </source>
</evidence>